<evidence type="ECO:0000256" key="4">
    <source>
        <dbReference type="ARBA" id="ARBA00022840"/>
    </source>
</evidence>
<dbReference type="SUPFAM" id="SSF52540">
    <property type="entry name" value="P-loop containing nucleoside triphosphate hydrolases"/>
    <property type="match status" value="1"/>
</dbReference>
<dbReference type="GO" id="GO:0015421">
    <property type="term" value="F:ABC-type oligopeptide transporter activity"/>
    <property type="evidence" value="ECO:0007669"/>
    <property type="project" value="TreeGrafter"/>
</dbReference>
<dbReference type="GO" id="GO:0016887">
    <property type="term" value="F:ATP hydrolysis activity"/>
    <property type="evidence" value="ECO:0007669"/>
    <property type="project" value="InterPro"/>
</dbReference>
<reference evidence="10" key="1">
    <citation type="journal article" date="2015" name="J. Biol. Chem.">
        <title>The biosynthesis of capuramycin-type antibiotics: identification of the A-102395 biosynthetic gene cluster, mechanism of self-resistance, and formation of uridine-5'-carboxamide.</title>
        <authorList>
            <person name="Cai W."/>
            <person name="Goswami A."/>
            <person name="Yang Z."/>
            <person name="Liu X."/>
            <person name="Green K.D."/>
            <person name="Barnard-Britson S."/>
            <person name="Baba S."/>
            <person name="Funabashi M."/>
            <person name="Nonaka K."/>
            <person name="Sunkara M."/>
            <person name="Morris A.J."/>
            <person name="Spork A.P."/>
            <person name="Ducho C."/>
            <person name="Garneau-Tsodikova S."/>
            <person name="Thorson J.S."/>
            <person name="Van Lanen S.G."/>
        </authorList>
    </citation>
    <scope>NUCLEOTIDE SEQUENCE</scope>
    <source>
        <strain evidence="10">SANK 60206</strain>
    </source>
</reference>
<dbReference type="Gene3D" id="3.40.50.300">
    <property type="entry name" value="P-loop containing nucleotide triphosphate hydrolases"/>
    <property type="match status" value="1"/>
</dbReference>
<dbReference type="GO" id="GO:0005524">
    <property type="term" value="F:ATP binding"/>
    <property type="evidence" value="ECO:0007669"/>
    <property type="project" value="UniProtKB-KW"/>
</dbReference>
<dbReference type="InterPro" id="IPR003439">
    <property type="entry name" value="ABC_transporter-like_ATP-bd"/>
</dbReference>
<evidence type="ECO:0000256" key="2">
    <source>
        <dbReference type="ARBA" id="ARBA00022692"/>
    </source>
</evidence>
<sequence length="594" mass="64049">MGNLPRSIGETFASAWSLSRGRLIVSALLMMAGAVSGPLLALFLGRSVDAAIGGRTSVAAWCAAVIALGTLLNLTMEHFAHIFFFELGDLHQQDVERKMADLAHGTPGLALHERRDAADRFELLRQQSWALGASVQTVLTVGVLLAQIVLTAVFLARVEPWLLLLPLFGVPPVITGRLAEKRMERAELATAESARLSWHLLDLTLSPSAAKEIRLFGLGSELRRRHAKVRHEVDGALSRAELAGAALRFIGQLIFAIGYIGAIVLVVRAAIVGERSVGDVVLAVTLAVQTNTQAAGAVALAHALQRNARALGWIRWIRAATPAEPGLPANRTPPAVLSEGIELREVAFRYPETEIDVLNGVNLRIAPGTTVAIVGDNGAGKSTLVKLLCQFYWPTAGSITVDGVHLRALDPTLWRARISAAYQDYVRMELAARASIGIGDLPRMDDERAVATAVRRADAQPVIDRLPAGLDSLLGKSYEDGTELSGGQWQRIALSRAMMRDEPLLLLLDEPTAALDPLTEHALFDRYADSAREIGVRTGGVTIFVSHRFSTVRMADLILVVDGGRIVESGSHEELMALDATYAELFTLQAAAYR</sequence>
<evidence type="ECO:0000256" key="7">
    <source>
        <dbReference type="SAM" id="Phobius"/>
    </source>
</evidence>
<feature type="transmembrane region" description="Helical" evidence="7">
    <location>
        <begin position="129"/>
        <end position="155"/>
    </location>
</feature>
<evidence type="ECO:0000256" key="5">
    <source>
        <dbReference type="ARBA" id="ARBA00022989"/>
    </source>
</evidence>
<feature type="transmembrane region" description="Helical" evidence="7">
    <location>
        <begin position="56"/>
        <end position="74"/>
    </location>
</feature>
<keyword evidence="6 7" id="KW-0472">Membrane</keyword>
<protein>
    <submittedName>
        <fullName evidence="10">Putative ABC transporter</fullName>
    </submittedName>
</protein>
<dbReference type="SMART" id="SM00382">
    <property type="entry name" value="AAA"/>
    <property type="match status" value="1"/>
</dbReference>
<evidence type="ECO:0000259" key="8">
    <source>
        <dbReference type="PROSITE" id="PS50893"/>
    </source>
</evidence>
<feature type="domain" description="ABC transporter" evidence="8">
    <location>
        <begin position="341"/>
        <end position="588"/>
    </location>
</feature>
<proteinExistence type="predicted"/>
<dbReference type="GO" id="GO:0005886">
    <property type="term" value="C:plasma membrane"/>
    <property type="evidence" value="ECO:0007669"/>
    <property type="project" value="UniProtKB-SubCell"/>
</dbReference>
<dbReference type="PROSITE" id="PS00211">
    <property type="entry name" value="ABC_TRANSPORTER_1"/>
    <property type="match status" value="1"/>
</dbReference>
<keyword evidence="2 7" id="KW-0812">Transmembrane</keyword>
<name>A0A0E3Z8X8_9PSEU</name>
<accession>A0A0E3Z8X8</accession>
<keyword evidence="3" id="KW-0547">Nucleotide-binding</keyword>
<evidence type="ECO:0000259" key="9">
    <source>
        <dbReference type="PROSITE" id="PS50929"/>
    </source>
</evidence>
<feature type="transmembrane region" description="Helical" evidence="7">
    <location>
        <begin position="21"/>
        <end position="44"/>
    </location>
</feature>
<dbReference type="PANTHER" id="PTHR43394">
    <property type="entry name" value="ATP-DEPENDENT PERMEASE MDL1, MITOCHONDRIAL"/>
    <property type="match status" value="1"/>
</dbReference>
<dbReference type="InterPro" id="IPR011527">
    <property type="entry name" value="ABC1_TM_dom"/>
</dbReference>
<dbReference type="PROSITE" id="PS50893">
    <property type="entry name" value="ABC_TRANSPORTER_2"/>
    <property type="match status" value="1"/>
</dbReference>
<dbReference type="InterPro" id="IPR039421">
    <property type="entry name" value="Type_1_exporter"/>
</dbReference>
<dbReference type="InterPro" id="IPR017871">
    <property type="entry name" value="ABC_transporter-like_CS"/>
</dbReference>
<dbReference type="AlphaFoldDB" id="A0A0E3Z8X8"/>
<evidence type="ECO:0000256" key="6">
    <source>
        <dbReference type="ARBA" id="ARBA00023136"/>
    </source>
</evidence>
<evidence type="ECO:0000256" key="1">
    <source>
        <dbReference type="ARBA" id="ARBA00004651"/>
    </source>
</evidence>
<keyword evidence="5 7" id="KW-1133">Transmembrane helix</keyword>
<evidence type="ECO:0000313" key="10">
    <source>
        <dbReference type="EMBL" id="AKC92672.1"/>
    </source>
</evidence>
<evidence type="ECO:0000256" key="3">
    <source>
        <dbReference type="ARBA" id="ARBA00022741"/>
    </source>
</evidence>
<feature type="domain" description="ABC transmembrane type-1" evidence="9">
    <location>
        <begin position="24"/>
        <end position="306"/>
    </location>
</feature>
<dbReference type="InterPro" id="IPR003593">
    <property type="entry name" value="AAA+_ATPase"/>
</dbReference>
<dbReference type="PROSITE" id="PS50929">
    <property type="entry name" value="ABC_TM1F"/>
    <property type="match status" value="1"/>
</dbReference>
<feature type="transmembrane region" description="Helical" evidence="7">
    <location>
        <begin position="249"/>
        <end position="271"/>
    </location>
</feature>
<dbReference type="PANTHER" id="PTHR43394:SF1">
    <property type="entry name" value="ATP-BINDING CASSETTE SUB-FAMILY B MEMBER 10, MITOCHONDRIAL"/>
    <property type="match status" value="1"/>
</dbReference>
<comment type="subcellular location">
    <subcellularLocation>
        <location evidence="1">Cell membrane</location>
        <topology evidence="1">Multi-pass membrane protein</topology>
    </subcellularLocation>
</comment>
<dbReference type="Pfam" id="PF00005">
    <property type="entry name" value="ABC_tran"/>
    <property type="match status" value="1"/>
</dbReference>
<organism evidence="10">
    <name type="scientific">Amycolatopsis sp. SANK 60206</name>
    <dbReference type="NCBI Taxonomy" id="1642649"/>
    <lineage>
        <taxon>Bacteria</taxon>
        <taxon>Bacillati</taxon>
        <taxon>Actinomycetota</taxon>
        <taxon>Actinomycetes</taxon>
        <taxon>Pseudonocardiales</taxon>
        <taxon>Pseudonocardiaceae</taxon>
        <taxon>Amycolatopsis</taxon>
    </lineage>
</organism>
<dbReference type="SUPFAM" id="SSF90123">
    <property type="entry name" value="ABC transporter transmembrane region"/>
    <property type="match status" value="1"/>
</dbReference>
<keyword evidence="4" id="KW-0067">ATP-binding</keyword>
<dbReference type="EMBL" id="KP995196">
    <property type="protein sequence ID" value="AKC92672.1"/>
    <property type="molecule type" value="Genomic_DNA"/>
</dbReference>
<dbReference type="InterPro" id="IPR036640">
    <property type="entry name" value="ABC1_TM_sf"/>
</dbReference>
<dbReference type="Gene3D" id="1.20.1560.10">
    <property type="entry name" value="ABC transporter type 1, transmembrane domain"/>
    <property type="match status" value="1"/>
</dbReference>
<dbReference type="InterPro" id="IPR027417">
    <property type="entry name" value="P-loop_NTPase"/>
</dbReference>